<evidence type="ECO:0000256" key="2">
    <source>
        <dbReference type="ARBA" id="ARBA00023136"/>
    </source>
</evidence>
<keyword evidence="1" id="KW-1003">Cell membrane</keyword>
<gene>
    <name evidence="4" type="ORF">F8377_03880</name>
</gene>
<organism evidence="4 5">
    <name type="scientific">Corynebacterium zhongnanshanii</name>
    <dbReference type="NCBI Taxonomy" id="2768834"/>
    <lineage>
        <taxon>Bacteria</taxon>
        <taxon>Bacillati</taxon>
        <taxon>Actinomycetota</taxon>
        <taxon>Actinomycetes</taxon>
        <taxon>Mycobacteriales</taxon>
        <taxon>Corynebacteriaceae</taxon>
        <taxon>Corynebacterium</taxon>
    </lineage>
</organism>
<evidence type="ECO:0000313" key="4">
    <source>
        <dbReference type="EMBL" id="KAB3523284.1"/>
    </source>
</evidence>
<keyword evidence="2" id="KW-0472">Membrane</keyword>
<keyword evidence="4" id="KW-0449">Lipoprotein</keyword>
<dbReference type="Pfam" id="PF05481">
    <property type="entry name" value="Myco_19_kDa"/>
    <property type="match status" value="1"/>
</dbReference>
<protein>
    <submittedName>
        <fullName evidence="4">Lipoprotein LpqH</fullName>
    </submittedName>
</protein>
<dbReference type="RefSeq" id="WP_151844034.1">
    <property type="nucleotide sequence ID" value="NZ_WBZJ01000001.1"/>
</dbReference>
<reference evidence="4 5" key="1">
    <citation type="submission" date="2019-10" db="EMBL/GenBank/DDBJ databases">
        <title>Corynebacterium sp novel species isolated from the respiratory tract of Marmot.</title>
        <authorList>
            <person name="Zhang G."/>
        </authorList>
    </citation>
    <scope>NUCLEOTIDE SEQUENCE [LARGE SCALE GENOMIC DNA]</scope>
    <source>
        <strain evidence="4 5">336</strain>
    </source>
</reference>
<evidence type="ECO:0000256" key="1">
    <source>
        <dbReference type="ARBA" id="ARBA00022475"/>
    </source>
</evidence>
<comment type="caution">
    <text evidence="4">The sequence shown here is derived from an EMBL/GenBank/DDBJ whole genome shotgun (WGS) entry which is preliminary data.</text>
</comment>
<evidence type="ECO:0000313" key="5">
    <source>
        <dbReference type="Proteomes" id="UP000436181"/>
    </source>
</evidence>
<feature type="region of interest" description="Disordered" evidence="3">
    <location>
        <begin position="32"/>
        <end position="102"/>
    </location>
</feature>
<dbReference type="EMBL" id="WBZJ01000001">
    <property type="protein sequence ID" value="KAB3523284.1"/>
    <property type="molecule type" value="Genomic_DNA"/>
</dbReference>
<keyword evidence="5" id="KW-1185">Reference proteome</keyword>
<dbReference type="InterPro" id="IPR008691">
    <property type="entry name" value="LpqH"/>
</dbReference>
<sequence length="208" mass="21858">MNKQVRMLIAALFAIIVLISLVVVFKFTGDSADDTASSSASQSSPSSDASAPPTASDTPEDPAHPADPNAEDAPRPEDNPEEGQPPAAPATAPFAGQLDNQPFDVVNPRIECHSEAQFTQITATGQGDQPGRFAAAQFDGNDRLMSVSLGDGATSRGYVVETASNQGHATLERIGDKTYRIAGDALEVDYKTMNEAGTKPFSFDITCP</sequence>
<evidence type="ECO:0000256" key="3">
    <source>
        <dbReference type="SAM" id="MobiDB-lite"/>
    </source>
</evidence>
<proteinExistence type="predicted"/>
<feature type="compositionally biased region" description="Low complexity" evidence="3">
    <location>
        <begin position="34"/>
        <end position="57"/>
    </location>
</feature>
<feature type="compositionally biased region" description="Low complexity" evidence="3">
    <location>
        <begin position="82"/>
        <end position="97"/>
    </location>
</feature>
<name>A0ABQ6VGG0_9CORY</name>
<dbReference type="Proteomes" id="UP000436181">
    <property type="component" value="Unassembled WGS sequence"/>
</dbReference>
<accession>A0ABQ6VGG0</accession>